<dbReference type="Proteomes" id="UP001291623">
    <property type="component" value="Unassembled WGS sequence"/>
</dbReference>
<sequence length="52" mass="5919">MSKSSGLRRTAPSTHMPNRSSHRLTKLVVVMIILLPTTGSYHIIYGRYYNVN</sequence>
<gene>
    <name evidence="3" type="ORF">RND71_039485</name>
</gene>
<organism evidence="3 4">
    <name type="scientific">Anisodus tanguticus</name>
    <dbReference type="NCBI Taxonomy" id="243964"/>
    <lineage>
        <taxon>Eukaryota</taxon>
        <taxon>Viridiplantae</taxon>
        <taxon>Streptophyta</taxon>
        <taxon>Embryophyta</taxon>
        <taxon>Tracheophyta</taxon>
        <taxon>Spermatophyta</taxon>
        <taxon>Magnoliopsida</taxon>
        <taxon>eudicotyledons</taxon>
        <taxon>Gunneridae</taxon>
        <taxon>Pentapetalae</taxon>
        <taxon>asterids</taxon>
        <taxon>lamiids</taxon>
        <taxon>Solanales</taxon>
        <taxon>Solanaceae</taxon>
        <taxon>Solanoideae</taxon>
        <taxon>Hyoscyameae</taxon>
        <taxon>Anisodus</taxon>
    </lineage>
</organism>
<dbReference type="AlphaFoldDB" id="A0AAE1QXJ4"/>
<evidence type="ECO:0000256" key="1">
    <source>
        <dbReference type="SAM" id="MobiDB-lite"/>
    </source>
</evidence>
<feature type="transmembrane region" description="Helical" evidence="2">
    <location>
        <begin position="24"/>
        <end position="44"/>
    </location>
</feature>
<comment type="caution">
    <text evidence="3">The sequence shown here is derived from an EMBL/GenBank/DDBJ whole genome shotgun (WGS) entry which is preliminary data.</text>
</comment>
<feature type="compositionally biased region" description="Polar residues" evidence="1">
    <location>
        <begin position="1"/>
        <end position="19"/>
    </location>
</feature>
<proteinExistence type="predicted"/>
<name>A0AAE1QXJ4_9SOLA</name>
<reference evidence="3" key="1">
    <citation type="submission" date="2023-12" db="EMBL/GenBank/DDBJ databases">
        <title>Genome assembly of Anisodus tanguticus.</title>
        <authorList>
            <person name="Wang Y.-J."/>
        </authorList>
    </citation>
    <scope>NUCLEOTIDE SEQUENCE</scope>
    <source>
        <strain evidence="3">KB-2021</strain>
        <tissue evidence="3">Leaf</tissue>
    </source>
</reference>
<evidence type="ECO:0000256" key="2">
    <source>
        <dbReference type="SAM" id="Phobius"/>
    </source>
</evidence>
<keyword evidence="2" id="KW-1133">Transmembrane helix</keyword>
<evidence type="ECO:0000313" key="4">
    <source>
        <dbReference type="Proteomes" id="UP001291623"/>
    </source>
</evidence>
<feature type="region of interest" description="Disordered" evidence="1">
    <location>
        <begin position="1"/>
        <end position="20"/>
    </location>
</feature>
<evidence type="ECO:0000313" key="3">
    <source>
        <dbReference type="EMBL" id="KAK4340984.1"/>
    </source>
</evidence>
<protein>
    <submittedName>
        <fullName evidence="3">Uncharacterized protein</fullName>
    </submittedName>
</protein>
<keyword evidence="2" id="KW-0472">Membrane</keyword>
<dbReference type="EMBL" id="JAVYJV010000022">
    <property type="protein sequence ID" value="KAK4340984.1"/>
    <property type="molecule type" value="Genomic_DNA"/>
</dbReference>
<accession>A0AAE1QXJ4</accession>
<keyword evidence="4" id="KW-1185">Reference proteome</keyword>
<keyword evidence="2" id="KW-0812">Transmembrane</keyword>